<dbReference type="SMART" id="SM00903">
    <property type="entry name" value="Flavin_Reduct"/>
    <property type="match status" value="1"/>
</dbReference>
<keyword evidence="1" id="KW-0560">Oxidoreductase</keyword>
<dbReference type="RefSeq" id="WP_203905836.1">
    <property type="nucleotide sequence ID" value="NZ_BOPF01000083.1"/>
</dbReference>
<protein>
    <submittedName>
        <fullName evidence="3">Flavin-dependent reductase</fullName>
    </submittedName>
</protein>
<feature type="domain" description="Flavin reductase like" evidence="2">
    <location>
        <begin position="41"/>
        <end position="184"/>
    </location>
</feature>
<dbReference type="EMBL" id="BOPF01000083">
    <property type="protein sequence ID" value="GIJ52434.1"/>
    <property type="molecule type" value="Genomic_DNA"/>
</dbReference>
<reference evidence="3" key="1">
    <citation type="submission" date="2021-01" db="EMBL/GenBank/DDBJ databases">
        <title>Whole genome shotgun sequence of Virgisporangium aliadipatigenens NBRC 105644.</title>
        <authorList>
            <person name="Komaki H."/>
            <person name="Tamura T."/>
        </authorList>
    </citation>
    <scope>NUCLEOTIDE SEQUENCE</scope>
    <source>
        <strain evidence="3">NBRC 105644</strain>
    </source>
</reference>
<dbReference type="InterPro" id="IPR012349">
    <property type="entry name" value="Split_barrel_FMN-bd"/>
</dbReference>
<dbReference type="Gene3D" id="2.30.110.10">
    <property type="entry name" value="Electron Transport, Fmn-binding Protein, Chain A"/>
    <property type="match status" value="1"/>
</dbReference>
<dbReference type="Proteomes" id="UP000619260">
    <property type="component" value="Unassembled WGS sequence"/>
</dbReference>
<evidence type="ECO:0000259" key="2">
    <source>
        <dbReference type="SMART" id="SM00903"/>
    </source>
</evidence>
<dbReference type="SUPFAM" id="SSF50475">
    <property type="entry name" value="FMN-binding split barrel"/>
    <property type="match status" value="1"/>
</dbReference>
<name>A0A8J4DW29_9ACTN</name>
<gene>
    <name evidence="3" type="ORF">Val02_93200</name>
</gene>
<accession>A0A8J4DW29</accession>
<organism evidence="3 4">
    <name type="scientific">Virgisporangium aliadipatigenens</name>
    <dbReference type="NCBI Taxonomy" id="741659"/>
    <lineage>
        <taxon>Bacteria</taxon>
        <taxon>Bacillati</taxon>
        <taxon>Actinomycetota</taxon>
        <taxon>Actinomycetes</taxon>
        <taxon>Micromonosporales</taxon>
        <taxon>Micromonosporaceae</taxon>
        <taxon>Virgisporangium</taxon>
    </lineage>
</organism>
<dbReference type="PANTHER" id="PTHR30466">
    <property type="entry name" value="FLAVIN REDUCTASE"/>
    <property type="match status" value="1"/>
</dbReference>
<dbReference type="InterPro" id="IPR050268">
    <property type="entry name" value="NADH-dep_flavin_reductase"/>
</dbReference>
<dbReference type="AlphaFoldDB" id="A0A8J4DW29"/>
<evidence type="ECO:0000313" key="4">
    <source>
        <dbReference type="Proteomes" id="UP000619260"/>
    </source>
</evidence>
<evidence type="ECO:0000256" key="1">
    <source>
        <dbReference type="ARBA" id="ARBA00023002"/>
    </source>
</evidence>
<dbReference type="GO" id="GO:0006208">
    <property type="term" value="P:pyrimidine nucleobase catabolic process"/>
    <property type="evidence" value="ECO:0007669"/>
    <property type="project" value="TreeGrafter"/>
</dbReference>
<comment type="caution">
    <text evidence="3">The sequence shown here is derived from an EMBL/GenBank/DDBJ whole genome shotgun (WGS) entry which is preliminary data.</text>
</comment>
<dbReference type="GO" id="GO:0010181">
    <property type="term" value="F:FMN binding"/>
    <property type="evidence" value="ECO:0007669"/>
    <property type="project" value="InterPro"/>
</dbReference>
<keyword evidence="4" id="KW-1185">Reference proteome</keyword>
<dbReference type="Pfam" id="PF01613">
    <property type="entry name" value="Flavin_Reduct"/>
    <property type="match status" value="1"/>
</dbReference>
<proteinExistence type="predicted"/>
<dbReference type="PANTHER" id="PTHR30466:SF1">
    <property type="entry name" value="FMN REDUCTASE (NADH) RUTF"/>
    <property type="match status" value="1"/>
</dbReference>
<dbReference type="GO" id="GO:0042602">
    <property type="term" value="F:riboflavin reductase (NADPH) activity"/>
    <property type="evidence" value="ECO:0007669"/>
    <property type="project" value="TreeGrafter"/>
</dbReference>
<evidence type="ECO:0000313" key="3">
    <source>
        <dbReference type="EMBL" id="GIJ52434.1"/>
    </source>
</evidence>
<sequence>MSIAASHVPHIPRIPHVPLRRSAPTSGPGVPLETDALRQLLRQQATTVTVVTVGGSRPVGFTATSFTSVSLDPPLVSVCLDRDSSSWAAMERARHIAVHLLGAGQEHVAATFATSGIDRFAAYTDWRRGPHGVPLLGGTVAWLVCRVVEIVPAGDHAIVLSEPVVGDHSPGAAPLVYHDGAYGTLDR</sequence>
<dbReference type="InterPro" id="IPR002563">
    <property type="entry name" value="Flavin_Rdtase-like_dom"/>
</dbReference>